<dbReference type="GO" id="GO:0061740">
    <property type="term" value="P:protein targeting to lysosome involved in chaperone-mediated autophagy"/>
    <property type="evidence" value="ECO:0007669"/>
    <property type="project" value="TreeGrafter"/>
</dbReference>
<keyword evidence="11 12" id="KW-0458">Lysosome</keyword>
<evidence type="ECO:0000259" key="15">
    <source>
        <dbReference type="Pfam" id="PF01299"/>
    </source>
</evidence>
<dbReference type="GO" id="GO:0000421">
    <property type="term" value="C:autophagosome membrane"/>
    <property type="evidence" value="ECO:0007669"/>
    <property type="project" value="TreeGrafter"/>
</dbReference>
<dbReference type="Pfam" id="PF21222">
    <property type="entry name" value="Lamp2_2nd"/>
    <property type="match status" value="1"/>
</dbReference>
<sequence>MNRVTLGPGVTYRLSAQRKHPPVAMAVRGCVTLLFILLSGIVHAEDLVTSSLPATQEFSTSKVLSGTSSPTTFKHSSTASSTAVTTAPTTSHTTTKSTTEPTTTTHQTTTKSTTESPTTTHQTTTKSTTEPTTTTPQTTTKSTTEPTTTTHQTTTKSTTEPPTTPHHNTTNSTTEAPTTVHSNATTAPTPPPTSPPVPNPTVGNYSVKSDNATVCLLAKMGLQFRFKMSEDSSFQTLNLDPSANVTEVSGTCGSGGNDASLLLKSEEITVHFVFTNVSQKFRLHALTLSVKLGNGNFFNASNNNLSLWEASVGSSYMCRKEQSYNITDKLTLNTFELQVQPFAVQNNKFNTAHECSMDDTSLLIPIIVGAALAGLIFIVVIAYVIGRRRTYVGYQTL</sequence>
<accession>A0A8C2EZ04</accession>
<dbReference type="GO" id="GO:0005886">
    <property type="term" value="C:plasma membrane"/>
    <property type="evidence" value="ECO:0007669"/>
    <property type="project" value="UniProtKB-SubCell"/>
</dbReference>
<evidence type="ECO:0000256" key="14">
    <source>
        <dbReference type="SAM" id="Phobius"/>
    </source>
</evidence>
<comment type="caution">
    <text evidence="12">Lacks conserved residue(s) required for the propagation of feature annotation.</text>
</comment>
<evidence type="ECO:0000256" key="1">
    <source>
        <dbReference type="ARBA" id="ARBA00004251"/>
    </source>
</evidence>
<keyword evidence="4 12" id="KW-0812">Transmembrane</keyword>
<dbReference type="GO" id="GO:0097352">
    <property type="term" value="P:autophagosome maturation"/>
    <property type="evidence" value="ECO:0007669"/>
    <property type="project" value="TreeGrafter"/>
</dbReference>
<feature type="compositionally biased region" description="Polar residues" evidence="13">
    <location>
        <begin position="59"/>
        <end position="73"/>
    </location>
</feature>
<feature type="compositionally biased region" description="Pro residues" evidence="13">
    <location>
        <begin position="188"/>
        <end position="199"/>
    </location>
</feature>
<dbReference type="FunFam" id="2.40.160.110:FF:000001">
    <property type="entry name" value="lysosome-associated membrane glycoprotein 2 isoform X2"/>
    <property type="match status" value="1"/>
</dbReference>
<dbReference type="Gene3D" id="2.40.160.110">
    <property type="match status" value="1"/>
</dbReference>
<evidence type="ECO:0000256" key="3">
    <source>
        <dbReference type="ARBA" id="ARBA00022475"/>
    </source>
</evidence>
<keyword evidence="9 12" id="KW-1015">Disulfide bond</keyword>
<protein>
    <submittedName>
        <fullName evidence="17">Lysosomal-associated membrane protein 2</fullName>
    </submittedName>
</protein>
<keyword evidence="5" id="KW-0732">Signal</keyword>
<dbReference type="PROSITE" id="PS51407">
    <property type="entry name" value="LAMP_3"/>
    <property type="match status" value="1"/>
</dbReference>
<dbReference type="Pfam" id="PF01299">
    <property type="entry name" value="Lamp2-like_luminal"/>
    <property type="match status" value="1"/>
</dbReference>
<evidence type="ECO:0000256" key="5">
    <source>
        <dbReference type="ARBA" id="ARBA00022729"/>
    </source>
</evidence>
<dbReference type="AlphaFoldDB" id="A0A8C2EZ04"/>
<keyword evidence="6" id="KW-0967">Endosome</keyword>
<keyword evidence="8 12" id="KW-0472">Membrane</keyword>
<keyword evidence="10" id="KW-0325">Glycoprotein</keyword>
<dbReference type="PANTHER" id="PTHR11506">
    <property type="entry name" value="LYSOSOME-ASSOCIATED MEMBRANE GLYCOPROTEIN"/>
    <property type="match status" value="1"/>
</dbReference>
<dbReference type="Proteomes" id="UP000694701">
    <property type="component" value="Unplaced"/>
</dbReference>
<dbReference type="GO" id="GO:0009267">
    <property type="term" value="P:cellular response to starvation"/>
    <property type="evidence" value="ECO:0007669"/>
    <property type="project" value="TreeGrafter"/>
</dbReference>
<reference evidence="17" key="1">
    <citation type="submission" date="2025-08" db="UniProtKB">
        <authorList>
            <consortium name="Ensembl"/>
        </authorList>
    </citation>
    <scope>IDENTIFICATION</scope>
</reference>
<evidence type="ECO:0000256" key="12">
    <source>
        <dbReference type="PROSITE-ProRule" id="PRU00740"/>
    </source>
</evidence>
<dbReference type="InterPro" id="IPR048524">
    <property type="entry name" value="Lamp2-like_TM"/>
</dbReference>
<feature type="domain" description="Lysosome-associated membrane glycoprotein 2-like luminal" evidence="15">
    <location>
        <begin position="200"/>
        <end position="344"/>
    </location>
</feature>
<evidence type="ECO:0000256" key="11">
    <source>
        <dbReference type="ARBA" id="ARBA00023228"/>
    </source>
</evidence>
<proteinExistence type="inferred from homology"/>
<feature type="compositionally biased region" description="Low complexity" evidence="13">
    <location>
        <begin position="74"/>
        <end position="187"/>
    </location>
</feature>
<feature type="region of interest" description="Disordered" evidence="13">
    <location>
        <begin position="59"/>
        <end position="204"/>
    </location>
</feature>
<evidence type="ECO:0000256" key="7">
    <source>
        <dbReference type="ARBA" id="ARBA00022989"/>
    </source>
</evidence>
<evidence type="ECO:0000259" key="16">
    <source>
        <dbReference type="Pfam" id="PF21222"/>
    </source>
</evidence>
<dbReference type="PANTHER" id="PTHR11506:SF6">
    <property type="entry name" value="LYSOSOME-ASSOCIATED MEMBRANE GLYCOPROTEIN 2"/>
    <property type="match status" value="1"/>
</dbReference>
<comment type="subcellular location">
    <subcellularLocation>
        <location evidence="1">Cell membrane</location>
        <topology evidence="1">Single-pass type I membrane protein</topology>
    </subcellularLocation>
    <subcellularLocation>
        <location evidence="2">Endosome membrane</location>
        <topology evidence="2">Single-pass type I membrane protein</topology>
    </subcellularLocation>
    <subcellularLocation>
        <location evidence="12">Lysosome membrane</location>
        <topology evidence="12">Single-pass type I membrane protein</topology>
    </subcellularLocation>
</comment>
<keyword evidence="7 14" id="KW-1133">Transmembrane helix</keyword>
<feature type="disulfide bond" evidence="12">
    <location>
        <begin position="318"/>
        <end position="355"/>
    </location>
</feature>
<evidence type="ECO:0000313" key="18">
    <source>
        <dbReference type="Proteomes" id="UP000694701"/>
    </source>
</evidence>
<dbReference type="InterPro" id="IPR002000">
    <property type="entry name" value="Lysosome-assoc_membr_glycop"/>
</dbReference>
<evidence type="ECO:0000256" key="10">
    <source>
        <dbReference type="ARBA" id="ARBA00023180"/>
    </source>
</evidence>
<dbReference type="GO" id="GO:0031902">
    <property type="term" value="C:late endosome membrane"/>
    <property type="evidence" value="ECO:0007669"/>
    <property type="project" value="TreeGrafter"/>
</dbReference>
<organism evidence="17 18">
    <name type="scientific">Cyprinus carpio</name>
    <name type="common">Common carp</name>
    <dbReference type="NCBI Taxonomy" id="7962"/>
    <lineage>
        <taxon>Eukaryota</taxon>
        <taxon>Metazoa</taxon>
        <taxon>Chordata</taxon>
        <taxon>Craniata</taxon>
        <taxon>Vertebrata</taxon>
        <taxon>Euteleostomi</taxon>
        <taxon>Actinopterygii</taxon>
        <taxon>Neopterygii</taxon>
        <taxon>Teleostei</taxon>
        <taxon>Ostariophysi</taxon>
        <taxon>Cypriniformes</taxon>
        <taxon>Cyprinidae</taxon>
        <taxon>Cyprininae</taxon>
        <taxon>Cyprinus</taxon>
    </lineage>
</organism>
<evidence type="ECO:0000313" key="17">
    <source>
        <dbReference type="Ensembl" id="ENSCCRP00020048790.1"/>
    </source>
</evidence>
<evidence type="ECO:0000256" key="9">
    <source>
        <dbReference type="ARBA" id="ARBA00023157"/>
    </source>
</evidence>
<evidence type="ECO:0000256" key="8">
    <source>
        <dbReference type="ARBA" id="ARBA00023136"/>
    </source>
</evidence>
<feature type="transmembrane region" description="Helical" evidence="14">
    <location>
        <begin position="362"/>
        <end position="385"/>
    </location>
</feature>
<dbReference type="InterPro" id="IPR048528">
    <property type="entry name" value="Lamp2-like_luminal"/>
</dbReference>
<evidence type="ECO:0000256" key="13">
    <source>
        <dbReference type="SAM" id="MobiDB-lite"/>
    </source>
</evidence>
<dbReference type="PRINTS" id="PR00336">
    <property type="entry name" value="LYSASSOCTDMP"/>
</dbReference>
<name>A0A8C2EZ04_CYPCA</name>
<keyword evidence="3" id="KW-1003">Cell membrane</keyword>
<dbReference type="Ensembl" id="ENSCCRT00020053160.1">
    <property type="protein sequence ID" value="ENSCCRP00020048790.1"/>
    <property type="gene ID" value="ENSCCRG00020021662.1"/>
</dbReference>
<evidence type="ECO:0000256" key="2">
    <source>
        <dbReference type="ARBA" id="ARBA00004530"/>
    </source>
</evidence>
<evidence type="ECO:0000256" key="6">
    <source>
        <dbReference type="ARBA" id="ARBA00022753"/>
    </source>
</evidence>
<comment type="similarity">
    <text evidence="12">Belongs to the LAMP family.</text>
</comment>
<dbReference type="GO" id="GO:0005765">
    <property type="term" value="C:lysosomal membrane"/>
    <property type="evidence" value="ECO:0007669"/>
    <property type="project" value="UniProtKB-SubCell"/>
</dbReference>
<evidence type="ECO:0000256" key="4">
    <source>
        <dbReference type="ARBA" id="ARBA00022692"/>
    </source>
</evidence>
<feature type="domain" description="Lysosome-associated membrane glycoprotein 2-like transmembrane" evidence="16">
    <location>
        <begin position="364"/>
        <end position="395"/>
    </location>
</feature>